<protein>
    <submittedName>
        <fullName evidence="2">Uncharacterized protein</fullName>
    </submittedName>
</protein>
<dbReference type="KEGG" id="dpx:DAPPUDRAFT_255915"/>
<evidence type="ECO:0000313" key="3">
    <source>
        <dbReference type="Proteomes" id="UP000000305"/>
    </source>
</evidence>
<evidence type="ECO:0000313" key="2">
    <source>
        <dbReference type="EMBL" id="EFX71281.1"/>
    </source>
</evidence>
<gene>
    <name evidence="2" type="ORF">DAPPUDRAFT_255915</name>
</gene>
<proteinExistence type="predicted"/>
<sequence>MKKILSWLCRKGEETLSRYHVTLADSLAAAKSQQREFQRFLILAQQFLRGTYYDSLLPGIFGGLDRCQHQEKEKKKKKEEVVNYDRDESTALSKGLHAFFDRMRNNRENLCKTHRVIRLRVESRSTSSLLQILYTKSVSVASAQGWLAYRHGKQPSRKRELIKSRARRSSSSTTPPPQRSFGRRSFDDYTFHIPSPGGFRFVSTVASTDAADASHPN</sequence>
<dbReference type="InParanoid" id="E9HAC3"/>
<dbReference type="EMBL" id="GL732611">
    <property type="protein sequence ID" value="EFX71281.1"/>
    <property type="molecule type" value="Genomic_DNA"/>
</dbReference>
<evidence type="ECO:0000256" key="1">
    <source>
        <dbReference type="SAM" id="MobiDB-lite"/>
    </source>
</evidence>
<dbReference type="AlphaFoldDB" id="E9HAC3"/>
<name>E9HAC3_DAPPU</name>
<reference evidence="2 3" key="1">
    <citation type="journal article" date="2011" name="Science">
        <title>The ecoresponsive genome of Daphnia pulex.</title>
        <authorList>
            <person name="Colbourne J.K."/>
            <person name="Pfrender M.E."/>
            <person name="Gilbert D."/>
            <person name="Thomas W.K."/>
            <person name="Tucker A."/>
            <person name="Oakley T.H."/>
            <person name="Tokishita S."/>
            <person name="Aerts A."/>
            <person name="Arnold G.J."/>
            <person name="Basu M.K."/>
            <person name="Bauer D.J."/>
            <person name="Caceres C.E."/>
            <person name="Carmel L."/>
            <person name="Casola C."/>
            <person name="Choi J.H."/>
            <person name="Detter J.C."/>
            <person name="Dong Q."/>
            <person name="Dusheyko S."/>
            <person name="Eads B.D."/>
            <person name="Frohlich T."/>
            <person name="Geiler-Samerotte K.A."/>
            <person name="Gerlach D."/>
            <person name="Hatcher P."/>
            <person name="Jogdeo S."/>
            <person name="Krijgsveld J."/>
            <person name="Kriventseva E.V."/>
            <person name="Kultz D."/>
            <person name="Laforsch C."/>
            <person name="Lindquist E."/>
            <person name="Lopez J."/>
            <person name="Manak J.R."/>
            <person name="Muller J."/>
            <person name="Pangilinan J."/>
            <person name="Patwardhan R.P."/>
            <person name="Pitluck S."/>
            <person name="Pritham E.J."/>
            <person name="Rechtsteiner A."/>
            <person name="Rho M."/>
            <person name="Rogozin I.B."/>
            <person name="Sakarya O."/>
            <person name="Salamov A."/>
            <person name="Schaack S."/>
            <person name="Shapiro H."/>
            <person name="Shiga Y."/>
            <person name="Skalitzky C."/>
            <person name="Smith Z."/>
            <person name="Souvorov A."/>
            <person name="Sung W."/>
            <person name="Tang Z."/>
            <person name="Tsuchiya D."/>
            <person name="Tu H."/>
            <person name="Vos H."/>
            <person name="Wang M."/>
            <person name="Wolf Y.I."/>
            <person name="Yamagata H."/>
            <person name="Yamada T."/>
            <person name="Ye Y."/>
            <person name="Shaw J.R."/>
            <person name="Andrews J."/>
            <person name="Crease T.J."/>
            <person name="Tang H."/>
            <person name="Lucas S.M."/>
            <person name="Robertson H.M."/>
            <person name="Bork P."/>
            <person name="Koonin E.V."/>
            <person name="Zdobnov E.M."/>
            <person name="Grigoriev I.V."/>
            <person name="Lynch M."/>
            <person name="Boore J.L."/>
        </authorList>
    </citation>
    <scope>NUCLEOTIDE SEQUENCE [LARGE SCALE GENOMIC DNA]</scope>
</reference>
<accession>E9HAC3</accession>
<dbReference type="HOGENOM" id="CLU_1273409_0_0_1"/>
<dbReference type="Proteomes" id="UP000000305">
    <property type="component" value="Unassembled WGS sequence"/>
</dbReference>
<keyword evidence="3" id="KW-1185">Reference proteome</keyword>
<feature type="region of interest" description="Disordered" evidence="1">
    <location>
        <begin position="157"/>
        <end position="188"/>
    </location>
</feature>
<dbReference type="OrthoDB" id="6152532at2759"/>
<organism evidence="2 3">
    <name type="scientific">Daphnia pulex</name>
    <name type="common">Water flea</name>
    <dbReference type="NCBI Taxonomy" id="6669"/>
    <lineage>
        <taxon>Eukaryota</taxon>
        <taxon>Metazoa</taxon>
        <taxon>Ecdysozoa</taxon>
        <taxon>Arthropoda</taxon>
        <taxon>Crustacea</taxon>
        <taxon>Branchiopoda</taxon>
        <taxon>Diplostraca</taxon>
        <taxon>Cladocera</taxon>
        <taxon>Anomopoda</taxon>
        <taxon>Daphniidae</taxon>
        <taxon>Daphnia</taxon>
    </lineage>
</organism>